<keyword evidence="10" id="KW-1185">Reference proteome</keyword>
<evidence type="ECO:0000256" key="7">
    <source>
        <dbReference type="SAM" id="MobiDB-lite"/>
    </source>
</evidence>
<evidence type="ECO:0000256" key="4">
    <source>
        <dbReference type="ARBA" id="ARBA00023136"/>
    </source>
</evidence>
<evidence type="ECO:0000313" key="9">
    <source>
        <dbReference type="EMBL" id="SFE52654.1"/>
    </source>
</evidence>
<dbReference type="GO" id="GO:0046677">
    <property type="term" value="P:response to antibiotic"/>
    <property type="evidence" value="ECO:0007669"/>
    <property type="project" value="UniProtKB-KW"/>
</dbReference>
<dbReference type="PROSITE" id="PS51012">
    <property type="entry name" value="ABC_TM2"/>
    <property type="match status" value="1"/>
</dbReference>
<dbReference type="STRING" id="380248.SAMN05216251_103403"/>
<feature type="transmembrane region" description="Helical" evidence="6">
    <location>
        <begin position="243"/>
        <end position="262"/>
    </location>
</feature>
<keyword evidence="4 6" id="KW-0472">Membrane</keyword>
<protein>
    <recommendedName>
        <fullName evidence="6">Transport permease protein</fullName>
    </recommendedName>
</protein>
<comment type="similarity">
    <text evidence="6">Belongs to the ABC-2 integral membrane protein family.</text>
</comment>
<dbReference type="PIRSF" id="PIRSF006648">
    <property type="entry name" value="DrrB"/>
    <property type="match status" value="1"/>
</dbReference>
<name>A0A1I2B913_9ACTN</name>
<gene>
    <name evidence="9" type="ORF">SAMN05216251_103403</name>
</gene>
<reference evidence="9 10" key="1">
    <citation type="submission" date="2016-10" db="EMBL/GenBank/DDBJ databases">
        <authorList>
            <person name="de Groot N.N."/>
        </authorList>
    </citation>
    <scope>NUCLEOTIDE SEQUENCE [LARGE SCALE GENOMIC DNA]</scope>
    <source>
        <strain evidence="9 10">CGMCC 4.3510</strain>
    </source>
</reference>
<evidence type="ECO:0000256" key="1">
    <source>
        <dbReference type="ARBA" id="ARBA00004141"/>
    </source>
</evidence>
<feature type="domain" description="ABC transmembrane type-2" evidence="8">
    <location>
        <begin position="39"/>
        <end position="268"/>
    </location>
</feature>
<dbReference type="Proteomes" id="UP000199323">
    <property type="component" value="Unassembled WGS sequence"/>
</dbReference>
<keyword evidence="2 6" id="KW-0812">Transmembrane</keyword>
<dbReference type="Pfam" id="PF01061">
    <property type="entry name" value="ABC2_membrane"/>
    <property type="match status" value="1"/>
</dbReference>
<feature type="transmembrane region" description="Helical" evidence="6">
    <location>
        <begin position="75"/>
        <end position="96"/>
    </location>
</feature>
<keyword evidence="6" id="KW-0813">Transport</keyword>
<feature type="transmembrane region" description="Helical" evidence="6">
    <location>
        <begin position="126"/>
        <end position="144"/>
    </location>
</feature>
<feature type="transmembrane region" description="Helical" evidence="6">
    <location>
        <begin position="184"/>
        <end position="204"/>
    </location>
</feature>
<feature type="transmembrane region" description="Helical" evidence="6">
    <location>
        <begin position="39"/>
        <end position="59"/>
    </location>
</feature>
<keyword evidence="5" id="KW-0046">Antibiotic resistance</keyword>
<dbReference type="GO" id="GO:0043190">
    <property type="term" value="C:ATP-binding cassette (ABC) transporter complex"/>
    <property type="evidence" value="ECO:0007669"/>
    <property type="project" value="InterPro"/>
</dbReference>
<dbReference type="GO" id="GO:0140359">
    <property type="term" value="F:ABC-type transporter activity"/>
    <property type="evidence" value="ECO:0007669"/>
    <property type="project" value="InterPro"/>
</dbReference>
<dbReference type="PANTHER" id="PTHR43027">
    <property type="entry name" value="DOXORUBICIN RESISTANCE ABC TRANSPORTER PERMEASE PROTEIN DRRC-RELATED"/>
    <property type="match status" value="1"/>
</dbReference>
<feature type="region of interest" description="Disordered" evidence="7">
    <location>
        <begin position="1"/>
        <end position="20"/>
    </location>
</feature>
<evidence type="ECO:0000256" key="2">
    <source>
        <dbReference type="ARBA" id="ARBA00022692"/>
    </source>
</evidence>
<sequence>MTTANTSAGPSAERTRGSALAQGGLQAGRLLRRWSRSPIVFVQALVFPVFLLLVFRLVFGTTVAASSGGDSLNRFLPLATLVGTVFGGVGSGASLIRERETGLLDRFRAMPVHRSSLLIGRLEAELIRALLTSVAFLAVGYALGFRADGDAGAAALPLFLAVPLLLGAAFAALVCAVAAHARSVASLSGLSMLFTLMLFFNTGFAPADSYPGALRPLVRALPLSCGADAMRGLADGGAVRTPLLGVLAWTVAMVAVFGAIAVRGLSGSARHDST</sequence>
<dbReference type="AlphaFoldDB" id="A0A1I2B913"/>
<dbReference type="InterPro" id="IPR047817">
    <property type="entry name" value="ABC2_TM_bact-type"/>
</dbReference>
<dbReference type="InterPro" id="IPR000412">
    <property type="entry name" value="ABC_2_transport"/>
</dbReference>
<evidence type="ECO:0000259" key="8">
    <source>
        <dbReference type="PROSITE" id="PS51012"/>
    </source>
</evidence>
<dbReference type="OrthoDB" id="8988363at2"/>
<comment type="subcellular location">
    <subcellularLocation>
        <location evidence="6">Cell membrane</location>
        <topology evidence="6">Multi-pass membrane protein</topology>
    </subcellularLocation>
    <subcellularLocation>
        <location evidence="1">Membrane</location>
        <topology evidence="1">Multi-pass membrane protein</topology>
    </subcellularLocation>
</comment>
<dbReference type="EMBL" id="FONG01000003">
    <property type="protein sequence ID" value="SFE52654.1"/>
    <property type="molecule type" value="Genomic_DNA"/>
</dbReference>
<keyword evidence="6" id="KW-1003">Cell membrane</keyword>
<feature type="transmembrane region" description="Helical" evidence="6">
    <location>
        <begin position="156"/>
        <end position="177"/>
    </location>
</feature>
<evidence type="ECO:0000256" key="3">
    <source>
        <dbReference type="ARBA" id="ARBA00022989"/>
    </source>
</evidence>
<dbReference type="InterPro" id="IPR013525">
    <property type="entry name" value="ABC2_TM"/>
</dbReference>
<keyword evidence="3 6" id="KW-1133">Transmembrane helix</keyword>
<dbReference type="InterPro" id="IPR052902">
    <property type="entry name" value="ABC-2_transporter"/>
</dbReference>
<dbReference type="PANTHER" id="PTHR43027:SF1">
    <property type="entry name" value="DOXORUBICIN RESISTANCE ABC TRANSPORTER PERMEASE PROTEIN DRRC-RELATED"/>
    <property type="match status" value="1"/>
</dbReference>
<evidence type="ECO:0000313" key="10">
    <source>
        <dbReference type="Proteomes" id="UP000199323"/>
    </source>
</evidence>
<organism evidence="9 10">
    <name type="scientific">Actinacidiphila alni</name>
    <dbReference type="NCBI Taxonomy" id="380248"/>
    <lineage>
        <taxon>Bacteria</taxon>
        <taxon>Bacillati</taxon>
        <taxon>Actinomycetota</taxon>
        <taxon>Actinomycetes</taxon>
        <taxon>Kitasatosporales</taxon>
        <taxon>Streptomycetaceae</taxon>
        <taxon>Actinacidiphila</taxon>
    </lineage>
</organism>
<evidence type="ECO:0000256" key="6">
    <source>
        <dbReference type="RuleBase" id="RU361157"/>
    </source>
</evidence>
<dbReference type="RefSeq" id="WP_093712592.1">
    <property type="nucleotide sequence ID" value="NZ_FONG01000003.1"/>
</dbReference>
<evidence type="ECO:0000256" key="5">
    <source>
        <dbReference type="ARBA" id="ARBA00023251"/>
    </source>
</evidence>
<accession>A0A1I2B913</accession>
<proteinExistence type="inferred from homology"/>